<dbReference type="InterPro" id="IPR005379">
    <property type="entry name" value="FDM1-5/IDN2_XH"/>
</dbReference>
<feature type="coiled-coil region" evidence="3">
    <location>
        <begin position="349"/>
        <end position="483"/>
    </location>
</feature>
<keyword evidence="2" id="KW-0943">RNA-mediated gene silencing</keyword>
<dbReference type="RefSeq" id="XP_027773889.1">
    <property type="nucleotide sequence ID" value="XM_027918088.1"/>
</dbReference>
<gene>
    <name evidence="8" type="primary">LOC107022832</name>
</gene>
<proteinExistence type="predicted"/>
<protein>
    <submittedName>
        <fullName evidence="8">Protein INVOLVED IN DE NOVO 2-like</fullName>
    </submittedName>
</protein>
<dbReference type="Pfam" id="PF03470">
    <property type="entry name" value="zf-XS"/>
    <property type="match status" value="1"/>
</dbReference>
<dbReference type="InterPro" id="IPR038588">
    <property type="entry name" value="XS_domain_sf"/>
</dbReference>
<feature type="domain" description="Factor of DNA methylation 1-5/IDN2" evidence="5">
    <location>
        <begin position="493"/>
        <end position="620"/>
    </location>
</feature>
<dbReference type="Pfam" id="PF03469">
    <property type="entry name" value="XH"/>
    <property type="match status" value="1"/>
</dbReference>
<evidence type="ECO:0000256" key="2">
    <source>
        <dbReference type="ARBA" id="ARBA00023158"/>
    </source>
</evidence>
<feature type="domain" description="XS" evidence="4">
    <location>
        <begin position="114"/>
        <end position="225"/>
    </location>
</feature>
<dbReference type="Proteomes" id="UP000694930">
    <property type="component" value="Chromosome 6"/>
</dbReference>
<keyword evidence="7" id="KW-1185">Reference proteome</keyword>
<dbReference type="PANTHER" id="PTHR21596:SF83">
    <property type="entry name" value="FACTOR OF DNA METHYLATION 4-LIKE"/>
    <property type="match status" value="1"/>
</dbReference>
<feature type="coiled-coil region" evidence="3">
    <location>
        <begin position="257"/>
        <end position="320"/>
    </location>
</feature>
<dbReference type="InterPro" id="IPR045177">
    <property type="entry name" value="FDM1-5/IDN2"/>
</dbReference>
<dbReference type="GeneID" id="107022832"/>
<dbReference type="Gene3D" id="3.30.70.2890">
    <property type="entry name" value="XS domain"/>
    <property type="match status" value="1"/>
</dbReference>
<evidence type="ECO:0000256" key="1">
    <source>
        <dbReference type="ARBA" id="ARBA00023054"/>
    </source>
</evidence>
<evidence type="ECO:0000256" key="3">
    <source>
        <dbReference type="SAM" id="Coils"/>
    </source>
</evidence>
<dbReference type="Pfam" id="PF03468">
    <property type="entry name" value="XS"/>
    <property type="match status" value="1"/>
</dbReference>
<reference evidence="8" key="2">
    <citation type="submission" date="2025-08" db="UniProtKB">
        <authorList>
            <consortium name="RefSeq"/>
        </authorList>
    </citation>
    <scope>IDENTIFICATION</scope>
</reference>
<dbReference type="InterPro" id="IPR005381">
    <property type="entry name" value="Znf-XS_domain"/>
</dbReference>
<dbReference type="InterPro" id="IPR005380">
    <property type="entry name" value="XS_domain"/>
</dbReference>
<sequence length="626" mass="72344">MSSEEETDISESEMEECADKWYQKLKEGYGREKISGEVYQCPFCPGQKKQAYSFNDLVQHSSGVSKGGSQRRKLNVKAKHLGLTMYLKNKDSLPVADEMETELQPTHDYGNDVDEKYTFPWMGIVANLPVQLNGRRYVGKSGSWLRNDLTKKGFNPLRVHPLWNYKGHSGKAVVEFGNDWKGFANAIKFQNSYESQQQGKKDYLVSQYKGDKLYGWVAKADDYNSADIIGDYLRKNGDLKSISEVEAEEKRKADSLVSSLANTIEAKRQSLKEIESKCNETSMCLSNVMNERDAMIKKYNEDFQKMEKNARAQLEKTLKNQETSKLYIEARRKELELREKELMEREAFNDNQRQDLHLLKQMNERAAEEQKRYDERVLTLAEEQKKAKETLRHKNMEFQKKLDLKQALELEIERLTGAKNVTEQMGDDQEVKKKLDEIEEILNEKKEELEDLDAVNQALVVKEQRANVELTDARKELIDLLKQHSFRASIGVKRMGELDSTRFCEITKSKFLGPDADLKATQLCSIWEHHLVDPNWHPFKDVTRENGSKEIIIDDNDERLNRLKHEFGQAAYDLVTATLMEMSEGPSGRCITTELWNYKLGRKATLNEGITFALQKLRTSIGKKHL</sequence>
<evidence type="ECO:0000313" key="7">
    <source>
        <dbReference type="Proteomes" id="UP000694930"/>
    </source>
</evidence>
<evidence type="ECO:0000313" key="8">
    <source>
        <dbReference type="RefSeq" id="XP_027773889.1"/>
    </source>
</evidence>
<feature type="domain" description="Zinc finger-XS" evidence="6">
    <location>
        <begin position="41"/>
        <end position="83"/>
    </location>
</feature>
<organism evidence="7 8">
    <name type="scientific">Solanum pennellii</name>
    <name type="common">Tomato</name>
    <name type="synonym">Lycopersicon pennellii</name>
    <dbReference type="NCBI Taxonomy" id="28526"/>
    <lineage>
        <taxon>Eukaryota</taxon>
        <taxon>Viridiplantae</taxon>
        <taxon>Streptophyta</taxon>
        <taxon>Embryophyta</taxon>
        <taxon>Tracheophyta</taxon>
        <taxon>Spermatophyta</taxon>
        <taxon>Magnoliopsida</taxon>
        <taxon>eudicotyledons</taxon>
        <taxon>Gunneridae</taxon>
        <taxon>Pentapetalae</taxon>
        <taxon>asterids</taxon>
        <taxon>lamiids</taxon>
        <taxon>Solanales</taxon>
        <taxon>Solanaceae</taxon>
        <taxon>Solanoideae</taxon>
        <taxon>Solaneae</taxon>
        <taxon>Solanum</taxon>
        <taxon>Solanum subgen. Lycopersicon</taxon>
    </lineage>
</organism>
<evidence type="ECO:0000259" key="4">
    <source>
        <dbReference type="Pfam" id="PF03468"/>
    </source>
</evidence>
<evidence type="ECO:0000259" key="6">
    <source>
        <dbReference type="Pfam" id="PF03470"/>
    </source>
</evidence>
<dbReference type="PANTHER" id="PTHR21596">
    <property type="entry name" value="RIBONUCLEASE P SUBUNIT P38"/>
    <property type="match status" value="1"/>
</dbReference>
<accession>A0ABM1VDS1</accession>
<evidence type="ECO:0000259" key="5">
    <source>
        <dbReference type="Pfam" id="PF03469"/>
    </source>
</evidence>
<name>A0ABM1VDS1_SOLPN</name>
<reference evidence="7" key="1">
    <citation type="journal article" date="2014" name="Nat. Genet.">
        <title>The genome of the stress-tolerant wild tomato species Solanum pennellii.</title>
        <authorList>
            <person name="Bolger A."/>
            <person name="Scossa F."/>
            <person name="Bolger M.E."/>
            <person name="Lanz C."/>
            <person name="Maumus F."/>
            <person name="Tohge T."/>
            <person name="Quesneville H."/>
            <person name="Alseekh S."/>
            <person name="Sorensen I."/>
            <person name="Lichtenstein G."/>
            <person name="Fich E.A."/>
            <person name="Conte M."/>
            <person name="Keller H."/>
            <person name="Schneeberger K."/>
            <person name="Schwacke R."/>
            <person name="Ofner I."/>
            <person name="Vrebalov J."/>
            <person name="Xu Y."/>
            <person name="Osorio S."/>
            <person name="Aflitos S.A."/>
            <person name="Schijlen E."/>
            <person name="Jimenez-Gomez J.M."/>
            <person name="Ryngajllo M."/>
            <person name="Kimura S."/>
            <person name="Kumar R."/>
            <person name="Koenig D."/>
            <person name="Headland L.R."/>
            <person name="Maloof J.N."/>
            <person name="Sinha N."/>
            <person name="van Ham R.C."/>
            <person name="Lankhorst R.K."/>
            <person name="Mao L."/>
            <person name="Vogel A."/>
            <person name="Arsova B."/>
            <person name="Panstruga R."/>
            <person name="Fei Z."/>
            <person name="Rose J.K."/>
            <person name="Zamir D."/>
            <person name="Carrari F."/>
            <person name="Giovannoni J.J."/>
            <person name="Weigel D."/>
            <person name="Usadel B."/>
            <person name="Fernie A.R."/>
        </authorList>
    </citation>
    <scope>NUCLEOTIDE SEQUENCE [LARGE SCALE GENOMIC DNA]</scope>
    <source>
        <strain evidence="7">cv. LA0716</strain>
    </source>
</reference>
<keyword evidence="1 3" id="KW-0175">Coiled coil</keyword>